<dbReference type="PANTHER" id="PTHR32268:SF11">
    <property type="entry name" value="HOMOSERINE O-ACETYLTRANSFERASE"/>
    <property type="match status" value="1"/>
</dbReference>
<keyword evidence="2" id="KW-0198">Cysteine biosynthesis</keyword>
<keyword evidence="2" id="KW-0963">Cytoplasm</keyword>
<dbReference type="InterPro" id="IPR029058">
    <property type="entry name" value="AB_hydrolase_fold"/>
</dbReference>
<evidence type="ECO:0000313" key="4">
    <source>
        <dbReference type="EMBL" id="MCH4562131.1"/>
    </source>
</evidence>
<reference evidence="4 5" key="1">
    <citation type="submission" date="2022-02" db="EMBL/GenBank/DDBJ databases">
        <title>Halomonas fukangensis sp. nov., a halophilic bacterium isolated from a bulk soil of Kalidium foliatum at Fukang.</title>
        <authorList>
            <person name="Huang Y."/>
        </authorList>
    </citation>
    <scope>NUCLEOTIDE SEQUENCE [LARGE SCALE GENOMIC DNA]</scope>
    <source>
        <strain evidence="4 5">EGI 63088</strain>
    </source>
</reference>
<gene>
    <name evidence="4" type="ORF">MKP05_03180</name>
</gene>
<dbReference type="HAMAP" id="MF_00296">
    <property type="entry name" value="MetX_acyltransf"/>
    <property type="match status" value="1"/>
</dbReference>
<keyword evidence="1 2" id="KW-0808">Transferase</keyword>
<feature type="domain" description="AB hydrolase-1" evidence="3">
    <location>
        <begin position="63"/>
        <end position="350"/>
    </location>
</feature>
<dbReference type="Gene3D" id="3.40.50.1820">
    <property type="entry name" value="alpha/beta hydrolase"/>
    <property type="match status" value="1"/>
</dbReference>
<comment type="caution">
    <text evidence="2">Lacks conserved residue(s) required for the propagation of feature annotation.</text>
</comment>
<keyword evidence="5" id="KW-1185">Reference proteome</keyword>
<comment type="catalytic activity">
    <reaction evidence="2">
        <text>succinyl-CoA + L-serine = O-succinyl-L-serine + CoA</text>
        <dbReference type="Rhea" id="RHEA:52820"/>
        <dbReference type="ChEBI" id="CHEBI:33384"/>
        <dbReference type="ChEBI" id="CHEBI:57287"/>
        <dbReference type="ChEBI" id="CHEBI:57292"/>
        <dbReference type="ChEBI" id="CHEBI:136856"/>
    </reaction>
</comment>
<proteinExistence type="inferred from homology"/>
<evidence type="ECO:0000256" key="2">
    <source>
        <dbReference type="HAMAP-Rule" id="MF_00296"/>
    </source>
</evidence>
<dbReference type="GO" id="GO:0004414">
    <property type="term" value="F:homoserine O-acetyltransferase activity"/>
    <property type="evidence" value="ECO:0007669"/>
    <property type="project" value="UniProtKB-EC"/>
</dbReference>
<dbReference type="NCBIfam" id="TIGR01392">
    <property type="entry name" value="homoserO_Ac_trn"/>
    <property type="match status" value="1"/>
</dbReference>
<dbReference type="EC" id="2.3.1.-" evidence="2"/>
<feature type="active site" description="Nucleophile" evidence="2">
    <location>
        <position position="145"/>
    </location>
</feature>
<evidence type="ECO:0000313" key="5">
    <source>
        <dbReference type="Proteomes" id="UP001202117"/>
    </source>
</evidence>
<dbReference type="EMBL" id="JAKVPY010000003">
    <property type="protein sequence ID" value="MCH4562131.1"/>
    <property type="molecule type" value="Genomic_DNA"/>
</dbReference>
<dbReference type="SUPFAM" id="SSF53474">
    <property type="entry name" value="alpha/beta-Hydrolases"/>
    <property type="match status" value="1"/>
</dbReference>
<accession>A0ABS9RQK8</accession>
<evidence type="ECO:0000259" key="3">
    <source>
        <dbReference type="Pfam" id="PF00561"/>
    </source>
</evidence>
<comment type="caution">
    <text evidence="4">The sequence shown here is derived from an EMBL/GenBank/DDBJ whole genome shotgun (WGS) entry which is preliminary data.</text>
</comment>
<evidence type="ECO:0000256" key="1">
    <source>
        <dbReference type="ARBA" id="ARBA00022679"/>
    </source>
</evidence>
<dbReference type="RefSeq" id="WP_240566987.1">
    <property type="nucleotide sequence ID" value="NZ_JAKVPY010000003.1"/>
</dbReference>
<feature type="active site" evidence="2">
    <location>
        <position position="345"/>
    </location>
</feature>
<dbReference type="Gene3D" id="1.10.1740.110">
    <property type="match status" value="1"/>
</dbReference>
<organism evidence="4 5">
    <name type="scientific">Halomonas flagellata</name>
    <dbReference type="NCBI Taxonomy" id="2920385"/>
    <lineage>
        <taxon>Bacteria</taxon>
        <taxon>Pseudomonadati</taxon>
        <taxon>Pseudomonadota</taxon>
        <taxon>Gammaproteobacteria</taxon>
        <taxon>Oceanospirillales</taxon>
        <taxon>Halomonadaceae</taxon>
        <taxon>Halomonas</taxon>
    </lineage>
</organism>
<dbReference type="Pfam" id="PF00561">
    <property type="entry name" value="Abhydrolase_1"/>
    <property type="match status" value="1"/>
</dbReference>
<dbReference type="InterPro" id="IPR008220">
    <property type="entry name" value="HAT_MetX-like"/>
</dbReference>
<dbReference type="PIRSF" id="PIRSF000443">
    <property type="entry name" value="Homoser_Ac_trans"/>
    <property type="match status" value="1"/>
</dbReference>
<dbReference type="Proteomes" id="UP001202117">
    <property type="component" value="Unassembled WGS sequence"/>
</dbReference>
<feature type="binding site" evidence="2">
    <location>
        <position position="346"/>
    </location>
    <ligand>
        <name>substrate</name>
    </ligand>
</feature>
<feature type="active site" evidence="2">
    <location>
        <position position="312"/>
    </location>
</feature>
<dbReference type="PANTHER" id="PTHR32268">
    <property type="entry name" value="HOMOSERINE O-ACETYLTRANSFERASE"/>
    <property type="match status" value="1"/>
</dbReference>
<dbReference type="InterPro" id="IPR000073">
    <property type="entry name" value="AB_hydrolase_1"/>
</dbReference>
<feature type="region of interest" description="Important for substrate specificity" evidence="2">
    <location>
        <begin position="48"/>
        <end position="51"/>
    </location>
</feature>
<feature type="binding site" evidence="2">
    <location>
        <position position="214"/>
    </location>
    <ligand>
        <name>substrate</name>
    </ligand>
</feature>
<comment type="subunit">
    <text evidence="2">Homodimer.</text>
</comment>
<sequence>MPDARRFTELQGPVPMYRGGELPSVTIAYETWGELRGRGDNALLLFTGLSPSAHAASSAADPSPGWWEYMIGPGKPIDTERFFVISLNSLGSCFGSTGPASIDPSTGQLYRIDFPKLSVEDIAAAARGACHALGIDHVHTVAGASLGGMDALAYAVMYPGTYRDIVSISAAAQATPFAIALRSIQREAVRADPAWAGGHYAPGQGPKDGMRVARQLGILTYRSAPEWLQRFDRERIEGSDASPDPFAMAFQVQSYMDANARKFADRFDANCYLYLSQAMDLFDLAEHGAGSLESAIRKVDARRALVAGVTTDWLFPLWQQRQVAELLEHAGAAVSYHELDSIQGHDAFLVDSDRFAPMMAAFLAGMPEA</sequence>
<name>A0ABS9RQK8_9GAMM</name>
<feature type="site" description="Important for acyl-CoA specificity" evidence="2">
    <location>
        <position position="182"/>
    </location>
</feature>
<keyword evidence="2 4" id="KW-0012">Acyltransferase</keyword>
<comment type="similarity">
    <text evidence="2">Belongs to the AB hydrolase superfamily. MetX family.</text>
</comment>
<keyword evidence="2" id="KW-0028">Amino-acid biosynthesis</keyword>
<comment type="pathway">
    <text evidence="2">Amino-acid biosynthesis; L-cysteine biosynthesis; L-cysteine from L-serine: step 1/2.</text>
</comment>
<protein>
    <recommendedName>
        <fullName evidence="2">Serine O-succinyltransferase</fullName>
        <shortName evidence="2">SST</shortName>
        <ecNumber evidence="2">2.3.1.-</ecNumber>
    </recommendedName>
</protein>
<dbReference type="NCBIfam" id="NF001209">
    <property type="entry name" value="PRK00175.1"/>
    <property type="match status" value="1"/>
</dbReference>
<comment type="subcellular location">
    <subcellularLocation>
        <location evidence="2">Cytoplasm</location>
    </subcellularLocation>
</comment>
<comment type="function">
    <text evidence="2">Transfers a succinyl group from succinyl-CoA to L-serine, forming succinyl-L-serine.</text>
</comment>